<dbReference type="EMBL" id="OOIL02006673">
    <property type="protein sequence ID" value="VFQ99726.1"/>
    <property type="molecule type" value="Genomic_DNA"/>
</dbReference>
<proteinExistence type="predicted"/>
<dbReference type="Proteomes" id="UP000595140">
    <property type="component" value="Unassembled WGS sequence"/>
</dbReference>
<organism evidence="2 3">
    <name type="scientific">Cuscuta campestris</name>
    <dbReference type="NCBI Taxonomy" id="132261"/>
    <lineage>
        <taxon>Eukaryota</taxon>
        <taxon>Viridiplantae</taxon>
        <taxon>Streptophyta</taxon>
        <taxon>Embryophyta</taxon>
        <taxon>Tracheophyta</taxon>
        <taxon>Spermatophyta</taxon>
        <taxon>Magnoliopsida</taxon>
        <taxon>eudicotyledons</taxon>
        <taxon>Gunneridae</taxon>
        <taxon>Pentapetalae</taxon>
        <taxon>asterids</taxon>
        <taxon>lamiids</taxon>
        <taxon>Solanales</taxon>
        <taxon>Convolvulaceae</taxon>
        <taxon>Cuscuteae</taxon>
        <taxon>Cuscuta</taxon>
        <taxon>Cuscuta subgen. Grammica</taxon>
        <taxon>Cuscuta sect. Cleistogrammica</taxon>
    </lineage>
</organism>
<gene>
    <name evidence="2" type="ORF">CCAM_LOCUS41502</name>
</gene>
<accession>A0A484NH67</accession>
<evidence type="ECO:0000256" key="1">
    <source>
        <dbReference type="SAM" id="MobiDB-lite"/>
    </source>
</evidence>
<reference evidence="2 3" key="1">
    <citation type="submission" date="2018-04" db="EMBL/GenBank/DDBJ databases">
        <authorList>
            <person name="Vogel A."/>
        </authorList>
    </citation>
    <scope>NUCLEOTIDE SEQUENCE [LARGE SCALE GENOMIC DNA]</scope>
</reference>
<evidence type="ECO:0000313" key="3">
    <source>
        <dbReference type="Proteomes" id="UP000595140"/>
    </source>
</evidence>
<keyword evidence="3" id="KW-1185">Reference proteome</keyword>
<feature type="region of interest" description="Disordered" evidence="1">
    <location>
        <begin position="31"/>
        <end position="57"/>
    </location>
</feature>
<protein>
    <submittedName>
        <fullName evidence="2">Uncharacterized protein</fullName>
    </submittedName>
</protein>
<evidence type="ECO:0000313" key="2">
    <source>
        <dbReference type="EMBL" id="VFQ99726.1"/>
    </source>
</evidence>
<sequence length="109" mass="11712">MYHWCFYMAQDDGISKTLASLADMELRFTDNQQSTTKSLLCDSTAPDHDPLSTGDSSQPCKEAVLAVDIPSLDSLVGASNLHSLRVNGSIVSSCAVKASFEAFLDDLPP</sequence>
<dbReference type="AlphaFoldDB" id="A0A484NH67"/>
<name>A0A484NH67_9ASTE</name>